<evidence type="ECO:0000313" key="2">
    <source>
        <dbReference type="Proteomes" id="UP000828390"/>
    </source>
</evidence>
<dbReference type="EMBL" id="JAIWYP010000005">
    <property type="protein sequence ID" value="KAH3818579.1"/>
    <property type="molecule type" value="Genomic_DNA"/>
</dbReference>
<evidence type="ECO:0000313" key="1">
    <source>
        <dbReference type="EMBL" id="KAH3818579.1"/>
    </source>
</evidence>
<protein>
    <submittedName>
        <fullName evidence="1">Uncharacterized protein</fullName>
    </submittedName>
</protein>
<gene>
    <name evidence="1" type="ORF">DPMN_120301</name>
</gene>
<reference evidence="1" key="2">
    <citation type="submission" date="2020-11" db="EMBL/GenBank/DDBJ databases">
        <authorList>
            <person name="McCartney M.A."/>
            <person name="Auch B."/>
            <person name="Kono T."/>
            <person name="Mallez S."/>
            <person name="Becker A."/>
            <person name="Gohl D.M."/>
            <person name="Silverstein K.A.T."/>
            <person name="Koren S."/>
            <person name="Bechman K.B."/>
            <person name="Herman A."/>
            <person name="Abrahante J.E."/>
            <person name="Garbe J."/>
        </authorList>
    </citation>
    <scope>NUCLEOTIDE SEQUENCE</scope>
    <source>
        <strain evidence="1">Duluth1</strain>
        <tissue evidence="1">Whole animal</tissue>
    </source>
</reference>
<sequence>MTDIYGKAKWCKTPTECLQLEPGKLYCIIFAENNSVLNTQLNDITNYSYGSLLTHEL</sequence>
<reference evidence="1" key="1">
    <citation type="journal article" date="2019" name="bioRxiv">
        <title>The Genome of the Zebra Mussel, Dreissena polymorpha: A Resource for Invasive Species Research.</title>
        <authorList>
            <person name="McCartney M.A."/>
            <person name="Auch B."/>
            <person name="Kono T."/>
            <person name="Mallez S."/>
            <person name="Zhang Y."/>
            <person name="Obille A."/>
            <person name="Becker A."/>
            <person name="Abrahante J.E."/>
            <person name="Garbe J."/>
            <person name="Badalamenti J.P."/>
            <person name="Herman A."/>
            <person name="Mangelson H."/>
            <person name="Liachko I."/>
            <person name="Sullivan S."/>
            <person name="Sone E.D."/>
            <person name="Koren S."/>
            <person name="Silverstein K.A.T."/>
            <person name="Beckman K.B."/>
            <person name="Gohl D.M."/>
        </authorList>
    </citation>
    <scope>NUCLEOTIDE SEQUENCE</scope>
    <source>
        <strain evidence="1">Duluth1</strain>
        <tissue evidence="1">Whole animal</tissue>
    </source>
</reference>
<dbReference type="AlphaFoldDB" id="A0A9D4GNA6"/>
<accession>A0A9D4GNA6</accession>
<name>A0A9D4GNA6_DREPO</name>
<organism evidence="1 2">
    <name type="scientific">Dreissena polymorpha</name>
    <name type="common">Zebra mussel</name>
    <name type="synonym">Mytilus polymorpha</name>
    <dbReference type="NCBI Taxonomy" id="45954"/>
    <lineage>
        <taxon>Eukaryota</taxon>
        <taxon>Metazoa</taxon>
        <taxon>Spiralia</taxon>
        <taxon>Lophotrochozoa</taxon>
        <taxon>Mollusca</taxon>
        <taxon>Bivalvia</taxon>
        <taxon>Autobranchia</taxon>
        <taxon>Heteroconchia</taxon>
        <taxon>Euheterodonta</taxon>
        <taxon>Imparidentia</taxon>
        <taxon>Neoheterodontei</taxon>
        <taxon>Myida</taxon>
        <taxon>Dreissenoidea</taxon>
        <taxon>Dreissenidae</taxon>
        <taxon>Dreissena</taxon>
    </lineage>
</organism>
<dbReference type="Proteomes" id="UP000828390">
    <property type="component" value="Unassembled WGS sequence"/>
</dbReference>
<comment type="caution">
    <text evidence="1">The sequence shown here is derived from an EMBL/GenBank/DDBJ whole genome shotgun (WGS) entry which is preliminary data.</text>
</comment>
<proteinExistence type="predicted"/>
<keyword evidence="2" id="KW-1185">Reference proteome</keyword>